<name>L8HXH7_9CETA</name>
<dbReference type="Proteomes" id="UP000011080">
    <property type="component" value="Unassembled WGS sequence"/>
</dbReference>
<sequence length="42" mass="4995">IVSKKHLLVALRFMATCFLKARNGEERSREGERLQQERCYNL</sequence>
<dbReference type="EMBL" id="JH882560">
    <property type="protein sequence ID" value="ELR48955.1"/>
    <property type="molecule type" value="Genomic_DNA"/>
</dbReference>
<gene>
    <name evidence="1" type="ORF">M91_18062</name>
</gene>
<evidence type="ECO:0000313" key="2">
    <source>
        <dbReference type="Proteomes" id="UP000011080"/>
    </source>
</evidence>
<accession>L8HXH7</accession>
<feature type="non-terminal residue" evidence="1">
    <location>
        <position position="42"/>
    </location>
</feature>
<dbReference type="AlphaFoldDB" id="L8HXH7"/>
<feature type="non-terminal residue" evidence="1">
    <location>
        <position position="1"/>
    </location>
</feature>
<reference evidence="1 2" key="1">
    <citation type="journal article" date="2012" name="Nat. Genet.">
        <title>The yak genome and adaptation to life at high altitude.</title>
        <authorList>
            <person name="Qiu Q."/>
            <person name="Zhang G."/>
            <person name="Ma T."/>
            <person name="Qian W."/>
            <person name="Wang J."/>
            <person name="Ye Z."/>
            <person name="Cao C."/>
            <person name="Hu Q."/>
            <person name="Kim J."/>
            <person name="Larkin D.M."/>
            <person name="Auvil L."/>
            <person name="Capitanu B."/>
            <person name="Ma J."/>
            <person name="Lewin H.A."/>
            <person name="Qian X."/>
            <person name="Lang Y."/>
            <person name="Zhou R."/>
            <person name="Wang L."/>
            <person name="Wang K."/>
            <person name="Xia J."/>
            <person name="Liao S."/>
            <person name="Pan S."/>
            <person name="Lu X."/>
            <person name="Hou H."/>
            <person name="Wang Y."/>
            <person name="Zang X."/>
            <person name="Yin Y."/>
            <person name="Ma H."/>
            <person name="Zhang J."/>
            <person name="Wang Z."/>
            <person name="Zhang Y."/>
            <person name="Zhang D."/>
            <person name="Yonezawa T."/>
            <person name="Hasegawa M."/>
            <person name="Zhong Y."/>
            <person name="Liu W."/>
            <person name="Zhang Y."/>
            <person name="Huang Z."/>
            <person name="Zhang S."/>
            <person name="Long R."/>
            <person name="Yang H."/>
            <person name="Wang J."/>
            <person name="Lenstra J.A."/>
            <person name="Cooper D.N."/>
            <person name="Wu Y."/>
            <person name="Wang J."/>
            <person name="Shi P."/>
            <person name="Wang J."/>
            <person name="Liu J."/>
        </authorList>
    </citation>
    <scope>NUCLEOTIDE SEQUENCE [LARGE SCALE GENOMIC DNA]</scope>
    <source>
        <strain evidence="2">yakQH1</strain>
    </source>
</reference>
<proteinExistence type="predicted"/>
<evidence type="ECO:0000313" key="1">
    <source>
        <dbReference type="EMBL" id="ELR48955.1"/>
    </source>
</evidence>
<organism evidence="1 2">
    <name type="scientific">Bos mutus</name>
    <name type="common">wild yak</name>
    <dbReference type="NCBI Taxonomy" id="72004"/>
    <lineage>
        <taxon>Eukaryota</taxon>
        <taxon>Metazoa</taxon>
        <taxon>Chordata</taxon>
        <taxon>Craniata</taxon>
        <taxon>Vertebrata</taxon>
        <taxon>Euteleostomi</taxon>
        <taxon>Mammalia</taxon>
        <taxon>Eutheria</taxon>
        <taxon>Laurasiatheria</taxon>
        <taxon>Artiodactyla</taxon>
        <taxon>Ruminantia</taxon>
        <taxon>Pecora</taxon>
        <taxon>Bovidae</taxon>
        <taxon>Bovinae</taxon>
        <taxon>Bos</taxon>
    </lineage>
</organism>
<protein>
    <submittedName>
        <fullName evidence="1">Uncharacterized protein</fullName>
    </submittedName>
</protein>